<evidence type="ECO:0000313" key="2">
    <source>
        <dbReference type="EMBL" id="KAG8199844.1"/>
    </source>
</evidence>
<feature type="compositionally biased region" description="Pro residues" evidence="1">
    <location>
        <begin position="34"/>
        <end position="49"/>
    </location>
</feature>
<reference evidence="2 3" key="1">
    <citation type="journal article" date="2022" name="Nat. Ecol. Evol.">
        <title>A masculinizing supergene underlies an exaggerated male reproductive morph in a spider.</title>
        <authorList>
            <person name="Hendrickx F."/>
            <person name="De Corte Z."/>
            <person name="Sonet G."/>
            <person name="Van Belleghem S.M."/>
            <person name="Kostlbacher S."/>
            <person name="Vangestel C."/>
        </authorList>
    </citation>
    <scope>NUCLEOTIDE SEQUENCE [LARGE SCALE GENOMIC DNA]</scope>
    <source>
        <strain evidence="2">W744_W776</strain>
    </source>
</reference>
<name>A0AAV6VT19_9ARAC</name>
<dbReference type="AlphaFoldDB" id="A0AAV6VT19"/>
<comment type="caution">
    <text evidence="2">The sequence shown here is derived from an EMBL/GenBank/DDBJ whole genome shotgun (WGS) entry which is preliminary data.</text>
</comment>
<accession>A0AAV6VT19</accession>
<organism evidence="2 3">
    <name type="scientific">Oedothorax gibbosus</name>
    <dbReference type="NCBI Taxonomy" id="931172"/>
    <lineage>
        <taxon>Eukaryota</taxon>
        <taxon>Metazoa</taxon>
        <taxon>Ecdysozoa</taxon>
        <taxon>Arthropoda</taxon>
        <taxon>Chelicerata</taxon>
        <taxon>Arachnida</taxon>
        <taxon>Araneae</taxon>
        <taxon>Araneomorphae</taxon>
        <taxon>Entelegynae</taxon>
        <taxon>Araneoidea</taxon>
        <taxon>Linyphiidae</taxon>
        <taxon>Erigoninae</taxon>
        <taxon>Oedothorax</taxon>
    </lineage>
</organism>
<gene>
    <name evidence="2" type="ORF">JTE90_015842</name>
</gene>
<evidence type="ECO:0000256" key="1">
    <source>
        <dbReference type="SAM" id="MobiDB-lite"/>
    </source>
</evidence>
<keyword evidence="3" id="KW-1185">Reference proteome</keyword>
<evidence type="ECO:0000313" key="3">
    <source>
        <dbReference type="Proteomes" id="UP000827092"/>
    </source>
</evidence>
<protein>
    <submittedName>
        <fullName evidence="2">Uncharacterized protein</fullName>
    </submittedName>
</protein>
<proteinExistence type="predicted"/>
<feature type="region of interest" description="Disordered" evidence="1">
    <location>
        <begin position="27"/>
        <end position="55"/>
    </location>
</feature>
<dbReference type="Proteomes" id="UP000827092">
    <property type="component" value="Unassembled WGS sequence"/>
</dbReference>
<dbReference type="EMBL" id="JAFNEN010000023">
    <property type="protein sequence ID" value="KAG8199844.1"/>
    <property type="molecule type" value="Genomic_DNA"/>
</dbReference>
<sequence length="77" mass="9017">MPASFYVPAFDTRLVLYIFILRGASQPHRSCQPRSPPRMPQRPQRPGPTPISNTRSYEQSHWYMFMLFEEISGRTVC</sequence>